<sequence length="108" mass="12368">MKAFLKNYRQQPRKVRLVADTIRGKSVTRALSELPFLPKHAASAIKKLLDSAVQNAEHNFKVTKENLYVKEISVNKGITLRRSMPMSRGRAFPIHKRTSRIEIILGQK</sequence>
<evidence type="ECO:0000256" key="2">
    <source>
        <dbReference type="ARBA" id="ARBA00022730"/>
    </source>
</evidence>
<dbReference type="AlphaFoldDB" id="A0A1F6WPD9"/>
<keyword evidence="5 7" id="KW-0687">Ribonucleoprotein</keyword>
<evidence type="ECO:0000256" key="5">
    <source>
        <dbReference type="ARBA" id="ARBA00023274"/>
    </source>
</evidence>
<dbReference type="GO" id="GO:0003735">
    <property type="term" value="F:structural constituent of ribosome"/>
    <property type="evidence" value="ECO:0007669"/>
    <property type="project" value="InterPro"/>
</dbReference>
<comment type="subunit">
    <text evidence="7 9">Part of the 50S ribosomal subunit.</text>
</comment>
<dbReference type="Pfam" id="PF00237">
    <property type="entry name" value="Ribosomal_L22"/>
    <property type="match status" value="1"/>
</dbReference>
<evidence type="ECO:0000256" key="7">
    <source>
        <dbReference type="HAMAP-Rule" id="MF_01331"/>
    </source>
</evidence>
<dbReference type="GO" id="GO:0006412">
    <property type="term" value="P:translation"/>
    <property type="evidence" value="ECO:0007669"/>
    <property type="project" value="UniProtKB-UniRule"/>
</dbReference>
<dbReference type="EMBL" id="MFUQ01000012">
    <property type="protein sequence ID" value="OGI83761.1"/>
    <property type="molecule type" value="Genomic_DNA"/>
</dbReference>
<protein>
    <recommendedName>
        <fullName evidence="6 7">Large ribosomal subunit protein uL22</fullName>
    </recommendedName>
</protein>
<evidence type="ECO:0000313" key="12">
    <source>
        <dbReference type="Proteomes" id="UP000179448"/>
    </source>
</evidence>
<evidence type="ECO:0000256" key="10">
    <source>
        <dbReference type="RuleBase" id="RU004008"/>
    </source>
</evidence>
<keyword evidence="2 7" id="KW-0699">rRNA-binding</keyword>
<dbReference type="SUPFAM" id="SSF54843">
    <property type="entry name" value="Ribosomal protein L22"/>
    <property type="match status" value="1"/>
</dbReference>
<dbReference type="Gene3D" id="3.90.470.10">
    <property type="entry name" value="Ribosomal protein L22/L17"/>
    <property type="match status" value="1"/>
</dbReference>
<comment type="caution">
    <text evidence="11">The sequence shown here is derived from an EMBL/GenBank/DDBJ whole genome shotgun (WGS) entry which is preliminary data.</text>
</comment>
<dbReference type="CDD" id="cd00336">
    <property type="entry name" value="Ribosomal_L22"/>
    <property type="match status" value="1"/>
</dbReference>
<dbReference type="InterPro" id="IPR036394">
    <property type="entry name" value="Ribosomal_uL22_sf"/>
</dbReference>
<dbReference type="PANTHER" id="PTHR13501">
    <property type="entry name" value="CHLOROPLAST 50S RIBOSOMAL PROTEIN L22-RELATED"/>
    <property type="match status" value="1"/>
</dbReference>
<gene>
    <name evidence="7" type="primary">rplV</name>
    <name evidence="11" type="ORF">A2997_01015</name>
</gene>
<evidence type="ECO:0000256" key="3">
    <source>
        <dbReference type="ARBA" id="ARBA00022884"/>
    </source>
</evidence>
<comment type="similarity">
    <text evidence="1 7 8">Belongs to the universal ribosomal protein uL22 family.</text>
</comment>
<evidence type="ECO:0000256" key="6">
    <source>
        <dbReference type="ARBA" id="ARBA00035207"/>
    </source>
</evidence>
<evidence type="ECO:0000256" key="4">
    <source>
        <dbReference type="ARBA" id="ARBA00022980"/>
    </source>
</evidence>
<dbReference type="Proteomes" id="UP000179448">
    <property type="component" value="Unassembled WGS sequence"/>
</dbReference>
<comment type="function">
    <text evidence="7 10">This protein binds specifically to 23S rRNA; its binding is stimulated by other ribosomal proteins, e.g., L4, L17, and L20. It is important during the early stages of 50S assembly. It makes multiple contacts with different domains of the 23S rRNA in the assembled 50S subunit and ribosome.</text>
</comment>
<keyword evidence="4 7" id="KW-0689">Ribosomal protein</keyword>
<evidence type="ECO:0000256" key="1">
    <source>
        <dbReference type="ARBA" id="ARBA00009451"/>
    </source>
</evidence>
<dbReference type="InterPro" id="IPR047867">
    <property type="entry name" value="Ribosomal_uL22_bac/org-type"/>
</dbReference>
<organism evidence="11 12">
    <name type="scientific">Candidatus Nomurabacteria bacterium RIFCSPLOWO2_01_FULL_36_10b</name>
    <dbReference type="NCBI Taxonomy" id="1801766"/>
    <lineage>
        <taxon>Bacteria</taxon>
        <taxon>Candidatus Nomuraibacteriota</taxon>
    </lineage>
</organism>
<name>A0A1F6WPD9_9BACT</name>
<evidence type="ECO:0000313" key="11">
    <source>
        <dbReference type="EMBL" id="OGI83761.1"/>
    </source>
</evidence>
<dbReference type="InterPro" id="IPR005727">
    <property type="entry name" value="Ribosomal_uL22_bac/chlpt-type"/>
</dbReference>
<evidence type="ECO:0000256" key="9">
    <source>
        <dbReference type="RuleBase" id="RU004006"/>
    </source>
</evidence>
<dbReference type="NCBIfam" id="TIGR01044">
    <property type="entry name" value="rplV_bact"/>
    <property type="match status" value="1"/>
</dbReference>
<comment type="function">
    <text evidence="7">The globular domain of the protein is located near the polypeptide exit tunnel on the outside of the subunit, while an extended beta-hairpin is found that lines the wall of the exit tunnel in the center of the 70S ribosome.</text>
</comment>
<dbReference type="STRING" id="1801766.A2997_01015"/>
<dbReference type="GO" id="GO:0022625">
    <property type="term" value="C:cytosolic large ribosomal subunit"/>
    <property type="evidence" value="ECO:0007669"/>
    <property type="project" value="TreeGrafter"/>
</dbReference>
<dbReference type="HAMAP" id="MF_01331_B">
    <property type="entry name" value="Ribosomal_uL22_B"/>
    <property type="match status" value="1"/>
</dbReference>
<dbReference type="InterPro" id="IPR001063">
    <property type="entry name" value="Ribosomal_uL22"/>
</dbReference>
<reference evidence="11 12" key="1">
    <citation type="journal article" date="2016" name="Nat. Commun.">
        <title>Thousands of microbial genomes shed light on interconnected biogeochemical processes in an aquifer system.</title>
        <authorList>
            <person name="Anantharaman K."/>
            <person name="Brown C.T."/>
            <person name="Hug L.A."/>
            <person name="Sharon I."/>
            <person name="Castelle C.J."/>
            <person name="Probst A.J."/>
            <person name="Thomas B.C."/>
            <person name="Singh A."/>
            <person name="Wilkins M.J."/>
            <person name="Karaoz U."/>
            <person name="Brodie E.L."/>
            <person name="Williams K.H."/>
            <person name="Hubbard S.S."/>
            <person name="Banfield J.F."/>
        </authorList>
    </citation>
    <scope>NUCLEOTIDE SEQUENCE [LARGE SCALE GENOMIC DNA]</scope>
</reference>
<evidence type="ECO:0000256" key="8">
    <source>
        <dbReference type="RuleBase" id="RU004005"/>
    </source>
</evidence>
<proteinExistence type="inferred from homology"/>
<keyword evidence="3 7" id="KW-0694">RNA-binding</keyword>
<dbReference type="PANTHER" id="PTHR13501:SF8">
    <property type="entry name" value="LARGE RIBOSOMAL SUBUNIT PROTEIN UL22M"/>
    <property type="match status" value="1"/>
</dbReference>
<accession>A0A1F6WPD9</accession>
<dbReference type="GO" id="GO:0019843">
    <property type="term" value="F:rRNA binding"/>
    <property type="evidence" value="ECO:0007669"/>
    <property type="project" value="UniProtKB-UniRule"/>
</dbReference>